<dbReference type="EMBL" id="CP031264">
    <property type="protein sequence ID" value="AXI79780.1"/>
    <property type="molecule type" value="Genomic_DNA"/>
</dbReference>
<evidence type="ECO:0000256" key="1">
    <source>
        <dbReference type="SAM" id="MobiDB-lite"/>
    </source>
</evidence>
<dbReference type="RefSeq" id="WP_111491846.1">
    <property type="nucleotide sequence ID" value="NZ_CP031264.1"/>
</dbReference>
<accession>A0A345T1C5</accession>
<evidence type="ECO:0000313" key="3">
    <source>
        <dbReference type="Proteomes" id="UP000249340"/>
    </source>
</evidence>
<sequence>MKADRAAERERVRRLREQGREVVAELRAATGSMGLDFCELHLREGTGPDAEPSIAWGCTTVDTAHRFLDLLALLDATREAEAALMARIFRRYPQLRSGLHPHTQPSPSPSSPSSSPPSPSRLRY</sequence>
<dbReference type="OrthoDB" id="9930270at2"/>
<reference evidence="3" key="1">
    <citation type="submission" date="2018-07" db="EMBL/GenBank/DDBJ databases">
        <title>Streptacidiphilus bronchialis DSM 106435 chromosome.</title>
        <authorList>
            <person name="Batra D."/>
            <person name="Gulvik C.A."/>
        </authorList>
    </citation>
    <scope>NUCLEOTIDE SEQUENCE [LARGE SCALE GENOMIC DNA]</scope>
    <source>
        <strain evidence="3">DSM 106435</strain>
    </source>
</reference>
<dbReference type="KEGG" id="stri:C7M71_022615"/>
<feature type="region of interest" description="Disordered" evidence="1">
    <location>
        <begin position="95"/>
        <end position="124"/>
    </location>
</feature>
<feature type="compositionally biased region" description="Pro residues" evidence="1">
    <location>
        <begin position="104"/>
        <end position="124"/>
    </location>
</feature>
<proteinExistence type="predicted"/>
<name>A0A345T1C5_9ACTN</name>
<protein>
    <submittedName>
        <fullName evidence="2">Uncharacterized protein</fullName>
    </submittedName>
</protein>
<gene>
    <name evidence="2" type="ORF">C7M71_022615</name>
</gene>
<keyword evidence="3" id="KW-1185">Reference proteome</keyword>
<evidence type="ECO:0000313" key="2">
    <source>
        <dbReference type="EMBL" id="AXI79780.1"/>
    </source>
</evidence>
<organism evidence="2 3">
    <name type="scientific">Peterkaempfera bronchialis</name>
    <dbReference type="NCBI Taxonomy" id="2126346"/>
    <lineage>
        <taxon>Bacteria</taxon>
        <taxon>Bacillati</taxon>
        <taxon>Actinomycetota</taxon>
        <taxon>Actinomycetes</taxon>
        <taxon>Kitasatosporales</taxon>
        <taxon>Streptomycetaceae</taxon>
        <taxon>Peterkaempfera</taxon>
    </lineage>
</organism>
<dbReference type="AlphaFoldDB" id="A0A345T1C5"/>
<dbReference type="Proteomes" id="UP000249340">
    <property type="component" value="Chromosome"/>
</dbReference>